<protein>
    <submittedName>
        <fullName evidence="1">Uncharacterized protein</fullName>
    </submittedName>
</protein>
<dbReference type="EMBL" id="FZNS01000023">
    <property type="protein sequence ID" value="SNS06638.1"/>
    <property type="molecule type" value="Genomic_DNA"/>
</dbReference>
<evidence type="ECO:0000313" key="1">
    <source>
        <dbReference type="EMBL" id="SNS06638.1"/>
    </source>
</evidence>
<dbReference type="RefSeq" id="WP_089334480.1">
    <property type="nucleotide sequence ID" value="NZ_FZNS01000023.1"/>
</dbReference>
<dbReference type="AlphaFoldDB" id="A0A239BGY7"/>
<evidence type="ECO:0000313" key="2">
    <source>
        <dbReference type="Proteomes" id="UP000198310"/>
    </source>
</evidence>
<organism evidence="1 2">
    <name type="scientific">Hymenobacter mucosus</name>
    <dbReference type="NCBI Taxonomy" id="1411120"/>
    <lineage>
        <taxon>Bacteria</taxon>
        <taxon>Pseudomonadati</taxon>
        <taxon>Bacteroidota</taxon>
        <taxon>Cytophagia</taxon>
        <taxon>Cytophagales</taxon>
        <taxon>Hymenobacteraceae</taxon>
        <taxon>Hymenobacter</taxon>
    </lineage>
</organism>
<name>A0A239BGY7_9BACT</name>
<sequence length="107" mass="11916">MTTEKERILTDAPTGSDTDHLLPIIDFLKAQGNTPATGDQFYYNRDGYGVYGFAQPLDVAALRARFDFPPSIHLTATSVQDTRHFVCITQDSGPQPVRRLSFEEQAP</sequence>
<proteinExistence type="predicted"/>
<gene>
    <name evidence="1" type="ORF">SAMN06269173_12310</name>
</gene>
<dbReference type="Proteomes" id="UP000198310">
    <property type="component" value="Unassembled WGS sequence"/>
</dbReference>
<reference evidence="2" key="1">
    <citation type="submission" date="2017-06" db="EMBL/GenBank/DDBJ databases">
        <authorList>
            <person name="Varghese N."/>
            <person name="Submissions S."/>
        </authorList>
    </citation>
    <scope>NUCLEOTIDE SEQUENCE [LARGE SCALE GENOMIC DNA]</scope>
    <source>
        <strain evidence="2">DSM 28041</strain>
    </source>
</reference>
<keyword evidence="2" id="KW-1185">Reference proteome</keyword>
<accession>A0A239BGY7</accession>